<reference evidence="8" key="1">
    <citation type="submission" date="2019-11" db="EMBL/GenBank/DDBJ databases">
        <title>Microbial mats filling the niche in hypersaline microbial mats.</title>
        <authorList>
            <person name="Wong H.L."/>
            <person name="Macleod F.I."/>
            <person name="White R.A. III"/>
            <person name="Burns B.P."/>
        </authorList>
    </citation>
    <scope>NUCLEOTIDE SEQUENCE</scope>
    <source>
        <strain evidence="8">Rbin_158</strain>
    </source>
</reference>
<dbReference type="PROSITE" id="PS50112">
    <property type="entry name" value="PAS"/>
    <property type="match status" value="3"/>
</dbReference>
<evidence type="ECO:0000256" key="1">
    <source>
        <dbReference type="ARBA" id="ARBA00022741"/>
    </source>
</evidence>
<dbReference type="InterPro" id="IPR025944">
    <property type="entry name" value="Sigma_54_int_dom_CS"/>
</dbReference>
<keyword evidence="5" id="KW-0175">Coiled coil</keyword>
<dbReference type="CDD" id="cd00130">
    <property type="entry name" value="PAS"/>
    <property type="match status" value="3"/>
</dbReference>
<dbReference type="PROSITE" id="PS00675">
    <property type="entry name" value="SIGMA54_INTERACT_1"/>
    <property type="match status" value="1"/>
</dbReference>
<dbReference type="InterPro" id="IPR013656">
    <property type="entry name" value="PAS_4"/>
</dbReference>
<feature type="domain" description="PAS" evidence="7">
    <location>
        <begin position="182"/>
        <end position="240"/>
    </location>
</feature>
<evidence type="ECO:0000256" key="2">
    <source>
        <dbReference type="ARBA" id="ARBA00022840"/>
    </source>
</evidence>
<feature type="non-terminal residue" evidence="8">
    <location>
        <position position="770"/>
    </location>
</feature>
<evidence type="ECO:0000313" key="8">
    <source>
        <dbReference type="EMBL" id="MBD3325758.1"/>
    </source>
</evidence>
<dbReference type="GO" id="GO:0006355">
    <property type="term" value="P:regulation of DNA-templated transcription"/>
    <property type="evidence" value="ECO:0007669"/>
    <property type="project" value="InterPro"/>
</dbReference>
<feature type="domain" description="Sigma-54 factor interaction" evidence="6">
    <location>
        <begin position="485"/>
        <end position="713"/>
    </location>
</feature>
<keyword evidence="2" id="KW-0067">ATP-binding</keyword>
<dbReference type="Gene3D" id="1.10.10.60">
    <property type="entry name" value="Homeodomain-like"/>
    <property type="match status" value="1"/>
</dbReference>
<feature type="domain" description="PAS" evidence="7">
    <location>
        <begin position="60"/>
        <end position="130"/>
    </location>
</feature>
<gene>
    <name evidence="8" type="ORF">GF339_14320</name>
</gene>
<feature type="coiled-coil region" evidence="5">
    <location>
        <begin position="295"/>
        <end position="350"/>
    </location>
</feature>
<dbReference type="Pfam" id="PF08448">
    <property type="entry name" value="PAS_4"/>
    <property type="match status" value="1"/>
</dbReference>
<dbReference type="InterPro" id="IPR003593">
    <property type="entry name" value="AAA+_ATPase"/>
</dbReference>
<sequence>MAAYDDLRRKAEENCHSLQPLPPDTPEQTKEFVYELQVHQIELEMQREQLLETQRQLEASQQKYRDLYDCAPVGYCSLTQEGEIVEANLTLAKLLERDRDALLNTRIYHYIVEEDRDIMYRYLHQTFQLGYAHTDEVRVKTASGRRFYVHVHTLLEAEECEPRKFCRLTLTNVTRLKKLEQKLQFLSRVFLESDDPMLILDLQGHIIELNAAVEQAYGWTREELLGYHLSSLVPSTHRESISVLITRCKHGEKVQNVESLRTTRSGQPLPVLMNLSLLTDDSGEPIAMISVAKHLEQFNQEIQKLQRHQEHLRGVVEETSEQLLRVIGQREQAQHSLEASEQQFRFLADQFGDGIEIIRDGQILFANTALAAMFGYPQEDLPGMDAIALFREEYRDEFTRLLDQQMAGDGQTARFEAVGLTHEGNEIWIEDHLSRIEWEGDVAILLVLRDITIQKHREFALEEERQRLNRTLTSSLQERYRFGNIIGKTPVMQDLYKQILAASASEANVYIFGESGVGKEMVAHTIHQLSRRSEQPFVTVNCGAITETLFESEFFGYRKGAFTGADRDKRGLLAAAHQGTLFLDEVGELTSQMQVKLLRALETGEYTPVGDTTSRIADIRIVAATNRELQANEEIRVDFFYRINVMRINVPPLRERKEDIPLLVEHFLRHYASNDDEHEDVPSLPAKLLETFAAYEWPGNVRELQNIVQRYLAGQPLDFIAQADAKLTELSDQDLQQAKDLRNAVEHFEKTFILSMLEHHHWQKSKTADA</sequence>
<feature type="domain" description="PAS" evidence="7">
    <location>
        <begin position="360"/>
        <end position="409"/>
    </location>
</feature>
<dbReference type="InterPro" id="IPR002078">
    <property type="entry name" value="Sigma_54_int"/>
</dbReference>
<name>A0A9D5JX52_9BACT</name>
<protein>
    <submittedName>
        <fullName evidence="8">PAS domain S-box protein</fullName>
    </submittedName>
</protein>
<dbReference type="AlphaFoldDB" id="A0A9D5JX52"/>
<dbReference type="InterPro" id="IPR027417">
    <property type="entry name" value="P-loop_NTPase"/>
</dbReference>
<evidence type="ECO:0000259" key="6">
    <source>
        <dbReference type="PROSITE" id="PS50045"/>
    </source>
</evidence>
<dbReference type="InterPro" id="IPR013767">
    <property type="entry name" value="PAS_fold"/>
</dbReference>
<comment type="caution">
    <text evidence="8">The sequence shown here is derived from an EMBL/GenBank/DDBJ whole genome shotgun (WGS) entry which is preliminary data.</text>
</comment>
<dbReference type="InterPro" id="IPR000014">
    <property type="entry name" value="PAS"/>
</dbReference>
<accession>A0A9D5JX52</accession>
<dbReference type="SMART" id="SM00091">
    <property type="entry name" value="PAS"/>
    <property type="match status" value="3"/>
</dbReference>
<dbReference type="Gene3D" id="3.40.50.300">
    <property type="entry name" value="P-loop containing nucleotide triphosphate hydrolases"/>
    <property type="match status" value="1"/>
</dbReference>
<dbReference type="GO" id="GO:0005524">
    <property type="term" value="F:ATP binding"/>
    <property type="evidence" value="ECO:0007669"/>
    <property type="project" value="UniProtKB-KW"/>
</dbReference>
<dbReference type="InterPro" id="IPR025662">
    <property type="entry name" value="Sigma_54_int_dom_ATP-bd_1"/>
</dbReference>
<dbReference type="Gene3D" id="1.10.8.60">
    <property type="match status" value="1"/>
</dbReference>
<dbReference type="SUPFAM" id="SSF52540">
    <property type="entry name" value="P-loop containing nucleoside triphosphate hydrolases"/>
    <property type="match status" value="1"/>
</dbReference>
<feature type="coiled-coil region" evidence="5">
    <location>
        <begin position="36"/>
        <end position="63"/>
    </location>
</feature>
<dbReference type="CDD" id="cd00009">
    <property type="entry name" value="AAA"/>
    <property type="match status" value="1"/>
</dbReference>
<evidence type="ECO:0000256" key="3">
    <source>
        <dbReference type="ARBA" id="ARBA00023015"/>
    </source>
</evidence>
<dbReference type="Gene3D" id="3.30.450.20">
    <property type="entry name" value="PAS domain"/>
    <property type="match status" value="3"/>
</dbReference>
<dbReference type="NCBIfam" id="TIGR00229">
    <property type="entry name" value="sensory_box"/>
    <property type="match status" value="3"/>
</dbReference>
<dbReference type="Pfam" id="PF25601">
    <property type="entry name" value="AAA_lid_14"/>
    <property type="match status" value="1"/>
</dbReference>
<keyword evidence="1" id="KW-0547">Nucleotide-binding</keyword>
<dbReference type="EMBL" id="WJJP01000465">
    <property type="protein sequence ID" value="MBD3325758.1"/>
    <property type="molecule type" value="Genomic_DNA"/>
</dbReference>
<evidence type="ECO:0000256" key="4">
    <source>
        <dbReference type="ARBA" id="ARBA00023163"/>
    </source>
</evidence>
<dbReference type="FunFam" id="3.40.50.300:FF:000006">
    <property type="entry name" value="DNA-binding transcriptional regulator NtrC"/>
    <property type="match status" value="1"/>
</dbReference>
<dbReference type="PROSITE" id="PS00688">
    <property type="entry name" value="SIGMA54_INTERACT_3"/>
    <property type="match status" value="1"/>
</dbReference>
<evidence type="ECO:0000313" key="9">
    <source>
        <dbReference type="Proteomes" id="UP000649604"/>
    </source>
</evidence>
<keyword evidence="3" id="KW-0805">Transcription regulation</keyword>
<keyword evidence="4" id="KW-0804">Transcription</keyword>
<dbReference type="Pfam" id="PF00158">
    <property type="entry name" value="Sigma54_activat"/>
    <property type="match status" value="1"/>
</dbReference>
<dbReference type="InterPro" id="IPR058031">
    <property type="entry name" value="AAA_lid_NorR"/>
</dbReference>
<dbReference type="PANTHER" id="PTHR32071">
    <property type="entry name" value="TRANSCRIPTIONAL REGULATORY PROTEIN"/>
    <property type="match status" value="1"/>
</dbReference>
<dbReference type="Proteomes" id="UP000649604">
    <property type="component" value="Unassembled WGS sequence"/>
</dbReference>
<proteinExistence type="predicted"/>
<organism evidence="8 9">
    <name type="scientific">candidate division KSB3 bacterium</name>
    <dbReference type="NCBI Taxonomy" id="2044937"/>
    <lineage>
        <taxon>Bacteria</taxon>
        <taxon>candidate division KSB3</taxon>
    </lineage>
</organism>
<dbReference type="InterPro" id="IPR035965">
    <property type="entry name" value="PAS-like_dom_sf"/>
</dbReference>
<dbReference type="SUPFAM" id="SSF55785">
    <property type="entry name" value="PYP-like sensor domain (PAS domain)"/>
    <property type="match status" value="3"/>
</dbReference>
<dbReference type="Pfam" id="PF00989">
    <property type="entry name" value="PAS"/>
    <property type="match status" value="2"/>
</dbReference>
<dbReference type="SMART" id="SM00382">
    <property type="entry name" value="AAA"/>
    <property type="match status" value="1"/>
</dbReference>
<dbReference type="PROSITE" id="PS50045">
    <property type="entry name" value="SIGMA54_INTERACT_4"/>
    <property type="match status" value="1"/>
</dbReference>
<evidence type="ECO:0000259" key="7">
    <source>
        <dbReference type="PROSITE" id="PS50112"/>
    </source>
</evidence>
<evidence type="ECO:0000256" key="5">
    <source>
        <dbReference type="SAM" id="Coils"/>
    </source>
</evidence>